<gene>
    <name evidence="2" type="ORF">CGGC5_4595</name>
    <name evidence="3" type="ORF">CGGC5_v001358</name>
</gene>
<protein>
    <submittedName>
        <fullName evidence="2">Uncharacterized protein</fullName>
    </submittedName>
</protein>
<dbReference type="EMBL" id="ANPB02000001">
    <property type="protein sequence ID" value="KAF4492969.1"/>
    <property type="molecule type" value="Genomic_DNA"/>
</dbReference>
<proteinExistence type="predicted"/>
<feature type="compositionally biased region" description="Basic and acidic residues" evidence="1">
    <location>
        <begin position="469"/>
        <end position="488"/>
    </location>
</feature>
<dbReference type="InParanoid" id="L2GAW2"/>
<evidence type="ECO:0000313" key="4">
    <source>
        <dbReference type="Proteomes" id="UP000011096"/>
    </source>
</evidence>
<feature type="compositionally biased region" description="Acidic residues" evidence="1">
    <location>
        <begin position="444"/>
        <end position="453"/>
    </location>
</feature>
<reference evidence="2" key="1">
    <citation type="submission" date="2012-08" db="EMBL/GenBank/DDBJ databases">
        <title>Genome analysis of Colletotrichum orbiculare and Colletotrichum fructicola.</title>
        <authorList>
            <person name="Gan P.H.P."/>
            <person name="Ikeda K."/>
            <person name="Irieda H."/>
            <person name="Narusaka M."/>
            <person name="O'Connell R.J."/>
            <person name="Narusaka Y."/>
            <person name="Takano Y."/>
            <person name="Kubo Y."/>
            <person name="Shirasu K."/>
        </authorList>
    </citation>
    <scope>NUCLEOTIDE SEQUENCE</scope>
    <source>
        <strain evidence="2">Nara gc5</strain>
    </source>
</reference>
<organism evidence="2">
    <name type="scientific">Colletotrichum fructicola (strain Nara gc5)</name>
    <name type="common">Anthracnose fungus</name>
    <name type="synonym">Colletotrichum gloeosporioides (strain Nara gc5)</name>
    <dbReference type="NCBI Taxonomy" id="1213859"/>
    <lineage>
        <taxon>Eukaryota</taxon>
        <taxon>Fungi</taxon>
        <taxon>Dikarya</taxon>
        <taxon>Ascomycota</taxon>
        <taxon>Pezizomycotina</taxon>
        <taxon>Sordariomycetes</taxon>
        <taxon>Hypocreomycetidae</taxon>
        <taxon>Glomerellales</taxon>
        <taxon>Glomerellaceae</taxon>
        <taxon>Colletotrichum</taxon>
        <taxon>Colletotrichum gloeosporioides species complex</taxon>
    </lineage>
</organism>
<evidence type="ECO:0000313" key="2">
    <source>
        <dbReference type="EMBL" id="ELA35799.1"/>
    </source>
</evidence>
<name>L2GAW2_COLFN</name>
<dbReference type="AlphaFoldDB" id="L2GAW2"/>
<sequence>MSMIPIQYSLAAWGGGHDGDVRDAEQTAYLHRTRHYLHAFWPKECEKAGDTSGIACMMVLARHMNNGITDYNEVIPNQEGPGSIRLEEEKRNPLLRLSWKAVPLQTSQQYEMLKKEMVQVDGNYKNQYSFDFWNNSELMSKTLWNRQTYRLFGSMMAKSETAAWEAAESPRSQVIEIDNARTGKTGFDVFAAIKENCGSFPLEGTETGERFDFAWCPEVIRVRYTPSARDEKHLDALHSFNVELPYGVDFPEKQKYEQYNLTAAVRLRGAGVYQDDKRDRIRLFAAGGHDIYPEDPSPYTDMKWDIAEYGHTYCLYYSRTRAHRMPPLTDIERQSRDACDAGRRSAEYRKISEIMSRKEEGDKTTCIYDMIHPELRKNYPQERRVVDMSGFRPWPRSRRRVPPAVAPAPPEVNEDVEMKDASGPITPQAKDKEVDMYILSGPDSPEDDEDEVMNDSSFADKPAPIIPQKRPDSHNDNETAKKKRKEDDTSNPTAPKTPKESKGSRKSKSSKSSKSSRSKTRNRGRDARMALGDSSDQ</sequence>
<reference evidence="3 4" key="3">
    <citation type="submission" date="2020-04" db="EMBL/GenBank/DDBJ databases">
        <title>Genome sequencing and assembly of multiple isolates from the Colletotrichum gloeosporioides species complex.</title>
        <authorList>
            <person name="Gan P."/>
            <person name="Shirasu K."/>
        </authorList>
    </citation>
    <scope>NUCLEOTIDE SEQUENCE [LARGE SCALE GENOMIC DNA]</scope>
    <source>
        <strain evidence="3 4">Nara gc5</strain>
    </source>
</reference>
<evidence type="ECO:0000313" key="3">
    <source>
        <dbReference type="EMBL" id="KAF4492969.1"/>
    </source>
</evidence>
<dbReference type="OrthoDB" id="4814566at2759"/>
<feature type="compositionally biased region" description="Basic residues" evidence="1">
    <location>
        <begin position="504"/>
        <end position="522"/>
    </location>
</feature>
<evidence type="ECO:0000256" key="1">
    <source>
        <dbReference type="SAM" id="MobiDB-lite"/>
    </source>
</evidence>
<dbReference type="HOGENOM" id="CLU_037963_0_0_1"/>
<accession>L2GAW2</accession>
<dbReference type="Proteomes" id="UP000011096">
    <property type="component" value="Unassembled WGS sequence"/>
</dbReference>
<reference evidence="3 4" key="2">
    <citation type="submission" date="2012-08" db="EMBL/GenBank/DDBJ databases">
        <authorList>
            <person name="Gan P.H.P."/>
            <person name="Ikeda K."/>
            <person name="Irieda H."/>
            <person name="Narusaka M."/>
            <person name="O'Connell R.J."/>
            <person name="Narusaka Y."/>
            <person name="Takano Y."/>
            <person name="Kubo Y."/>
            <person name="Shirasu K."/>
        </authorList>
    </citation>
    <scope>NUCLEOTIDE SEQUENCE [LARGE SCALE GENOMIC DNA]</scope>
    <source>
        <strain evidence="3 4">Nara gc5</strain>
    </source>
</reference>
<keyword evidence="4" id="KW-1185">Reference proteome</keyword>
<feature type="region of interest" description="Disordered" evidence="1">
    <location>
        <begin position="392"/>
        <end position="537"/>
    </location>
</feature>
<dbReference type="EMBL" id="KB020550">
    <property type="protein sequence ID" value="ELA35799.1"/>
    <property type="molecule type" value="Genomic_DNA"/>
</dbReference>